<sequence length="68" mass="7750">MYRNSRTGEVISDEDVDVIVSGFAEHGLVGRSRESVIQEVFGSGYEYVNELADEVFEDTYADQDYFDE</sequence>
<organism evidence="1">
    <name type="scientific">bioreactor metagenome</name>
    <dbReference type="NCBI Taxonomy" id="1076179"/>
    <lineage>
        <taxon>unclassified sequences</taxon>
        <taxon>metagenomes</taxon>
        <taxon>ecological metagenomes</taxon>
    </lineage>
</organism>
<proteinExistence type="predicted"/>
<dbReference type="EMBL" id="VSSQ01004725">
    <property type="protein sequence ID" value="MPM26406.1"/>
    <property type="molecule type" value="Genomic_DNA"/>
</dbReference>
<evidence type="ECO:0000313" key="1">
    <source>
        <dbReference type="EMBL" id="MPM26406.1"/>
    </source>
</evidence>
<dbReference type="AlphaFoldDB" id="A0A644YCX6"/>
<gene>
    <name evidence="1" type="ORF">SDC9_72907</name>
</gene>
<accession>A0A644YCX6</accession>
<comment type="caution">
    <text evidence="1">The sequence shown here is derived from an EMBL/GenBank/DDBJ whole genome shotgun (WGS) entry which is preliminary data.</text>
</comment>
<protein>
    <submittedName>
        <fullName evidence="1">Uncharacterized protein</fullName>
    </submittedName>
</protein>
<name>A0A644YCX6_9ZZZZ</name>
<reference evidence="1" key="1">
    <citation type="submission" date="2019-08" db="EMBL/GenBank/DDBJ databases">
        <authorList>
            <person name="Kucharzyk K."/>
            <person name="Murdoch R.W."/>
            <person name="Higgins S."/>
            <person name="Loffler F."/>
        </authorList>
    </citation>
    <scope>NUCLEOTIDE SEQUENCE</scope>
</reference>